<dbReference type="KEGG" id="skr:BRX40_17015"/>
<proteinExistence type="predicted"/>
<dbReference type="Proteomes" id="UP000185161">
    <property type="component" value="Chromosome"/>
</dbReference>
<sequence length="101" mass="10972">MAAIKILEVAWHRNGCCGEPFYAVRFIDEGTKLLALVFDQPDRVVVIDPVKAAVSVAFGTNSWRGDIYEAALRQAIAKFEDACEIRSAMTDSAGVAADSLH</sequence>
<dbReference type="GeneID" id="44134258"/>
<gene>
    <name evidence="1" type="ORF">BRX40_17015</name>
    <name evidence="2" type="ORF">CA257_17730</name>
</gene>
<name>A0A1L6JD75_9SPHN</name>
<dbReference type="Proteomes" id="UP000286681">
    <property type="component" value="Unassembled WGS sequence"/>
</dbReference>
<reference evidence="2 4" key="3">
    <citation type="submission" date="2018-07" db="EMBL/GenBank/DDBJ databases">
        <title>Genomic and Epidemiologic Investigation of an Indolent Hospital Outbreak.</title>
        <authorList>
            <person name="Johnson R.C."/>
            <person name="Deming C."/>
            <person name="Conlan S."/>
            <person name="Zellmer C.J."/>
            <person name="Michelin A.V."/>
            <person name="Lee-Lin S."/>
            <person name="Thomas P.J."/>
            <person name="Park M."/>
            <person name="Weingarten R.A."/>
            <person name="Less J."/>
            <person name="Dekker J.P."/>
            <person name="Frank K.M."/>
            <person name="Musser K.A."/>
            <person name="Mcquiston J.R."/>
            <person name="Henderson D.K."/>
            <person name="Lau A.F."/>
            <person name="Palmore T.N."/>
            <person name="Segre J.A."/>
        </authorList>
    </citation>
    <scope>NUCLEOTIDE SEQUENCE [LARGE SCALE GENOMIC DNA]</scope>
    <source>
        <strain evidence="2 4">SK-NIH.Env10_0317</strain>
    </source>
</reference>
<dbReference type="STRING" id="93064.BRX40_17015"/>
<protein>
    <submittedName>
        <fullName evidence="1">Uncharacterized protein</fullName>
    </submittedName>
</protein>
<evidence type="ECO:0000313" key="3">
    <source>
        <dbReference type="Proteomes" id="UP000185161"/>
    </source>
</evidence>
<dbReference type="RefSeq" id="WP_075152408.1">
    <property type="nucleotide sequence ID" value="NZ_CP018820.1"/>
</dbReference>
<evidence type="ECO:0000313" key="4">
    <source>
        <dbReference type="Proteomes" id="UP000286681"/>
    </source>
</evidence>
<organism evidence="1 3">
    <name type="scientific">Sphingomonas koreensis</name>
    <dbReference type="NCBI Taxonomy" id="93064"/>
    <lineage>
        <taxon>Bacteria</taxon>
        <taxon>Pseudomonadati</taxon>
        <taxon>Pseudomonadota</taxon>
        <taxon>Alphaproteobacteria</taxon>
        <taxon>Sphingomonadales</taxon>
        <taxon>Sphingomonadaceae</taxon>
        <taxon>Sphingomonas</taxon>
    </lineage>
</organism>
<reference evidence="3" key="2">
    <citation type="submission" date="2016-12" db="EMBL/GenBank/DDBJ databases">
        <title>Whole genome sequencing of Sphingomonas sp. ABOJV.</title>
        <authorList>
            <person name="Conlan S."/>
            <person name="Thomas P.J."/>
            <person name="Mullikin J."/>
            <person name="Palmore T.N."/>
            <person name="Frank K.M."/>
            <person name="Segre J.A."/>
        </authorList>
    </citation>
    <scope>NUCLEOTIDE SEQUENCE [LARGE SCALE GENOMIC DNA]</scope>
    <source>
        <strain evidence="3">ABOJV</strain>
    </source>
</reference>
<evidence type="ECO:0000313" key="2">
    <source>
        <dbReference type="EMBL" id="RSV00376.1"/>
    </source>
</evidence>
<accession>A0A1L6JD75</accession>
<keyword evidence="3" id="KW-1185">Reference proteome</keyword>
<dbReference type="AlphaFoldDB" id="A0A1L6JD75"/>
<dbReference type="EMBL" id="CP018820">
    <property type="protein sequence ID" value="APR53882.1"/>
    <property type="molecule type" value="Genomic_DNA"/>
</dbReference>
<evidence type="ECO:0000313" key="1">
    <source>
        <dbReference type="EMBL" id="APR53882.1"/>
    </source>
</evidence>
<reference evidence="1" key="1">
    <citation type="submission" date="2016-12" db="EMBL/GenBank/DDBJ databases">
        <title>Whole genome sequencing of Sphingomonas koreensis.</title>
        <authorList>
            <person name="Conlan S."/>
            <person name="Thomas P.J."/>
            <person name="Mullikin J."/>
            <person name="Palmore T.N."/>
            <person name="Frank K.M."/>
            <person name="Segre J.A."/>
        </authorList>
    </citation>
    <scope>NUCLEOTIDE SEQUENCE</scope>
    <source>
        <strain evidence="1">ABOJV</strain>
    </source>
</reference>
<dbReference type="OrthoDB" id="3030at2"/>
<dbReference type="EMBL" id="QQWO01000017">
    <property type="protein sequence ID" value="RSV00376.1"/>
    <property type="molecule type" value="Genomic_DNA"/>
</dbReference>